<reference evidence="4 5" key="1">
    <citation type="submission" date="2024-04" db="EMBL/GenBank/DDBJ databases">
        <title>Novel species of the genus Ideonella isolated from streams.</title>
        <authorList>
            <person name="Lu H."/>
        </authorList>
    </citation>
    <scope>NUCLEOTIDE SEQUENCE [LARGE SCALE GENOMIC DNA]</scope>
    <source>
        <strain evidence="4 5">DXS29W</strain>
    </source>
</reference>
<evidence type="ECO:0000256" key="2">
    <source>
        <dbReference type="ARBA" id="ARBA00023163"/>
    </source>
</evidence>
<organism evidence="4 5">
    <name type="scientific">Ideonella lacteola</name>
    <dbReference type="NCBI Taxonomy" id="2984193"/>
    <lineage>
        <taxon>Bacteria</taxon>
        <taxon>Pseudomonadati</taxon>
        <taxon>Pseudomonadota</taxon>
        <taxon>Betaproteobacteria</taxon>
        <taxon>Burkholderiales</taxon>
        <taxon>Sphaerotilaceae</taxon>
        <taxon>Ideonella</taxon>
    </lineage>
</organism>
<dbReference type="RefSeq" id="WP_341428661.1">
    <property type="nucleotide sequence ID" value="NZ_JBBUTG010000026.1"/>
</dbReference>
<gene>
    <name evidence="4" type="ORF">AACH06_25690</name>
</gene>
<dbReference type="GO" id="GO:0003677">
    <property type="term" value="F:DNA binding"/>
    <property type="evidence" value="ECO:0007669"/>
    <property type="project" value="UniProtKB-KW"/>
</dbReference>
<feature type="domain" description="TrfB transcriptional repressor protein" evidence="3">
    <location>
        <begin position="11"/>
        <end position="91"/>
    </location>
</feature>
<dbReference type="InterPro" id="IPR032428">
    <property type="entry name" value="TrfB"/>
</dbReference>
<protein>
    <submittedName>
        <fullName evidence="4">TrfB-related DNA-binding protein</fullName>
    </submittedName>
</protein>
<dbReference type="Gene3D" id="1.10.10.2690">
    <property type="match status" value="1"/>
</dbReference>
<sequence length="112" mass="12056">MARIAKGSGALSAAEFNRTIKAFPKLSERAKAVARAVLVEGRAPSEVAEELGCSKQLAYAWSQKVYAACIPTGWVTEAVTLPAELMAEVRKMEADARAELEASLPAPRIVRR</sequence>
<name>A0ABU9BXS4_9BURK</name>
<dbReference type="InterPro" id="IPR053721">
    <property type="entry name" value="Fimbrial_Adhesin_Reg"/>
</dbReference>
<keyword evidence="1" id="KW-0805">Transcription regulation</keyword>
<accession>A0ABU9BXS4</accession>
<evidence type="ECO:0000313" key="4">
    <source>
        <dbReference type="EMBL" id="MEK8034233.1"/>
    </source>
</evidence>
<evidence type="ECO:0000259" key="3">
    <source>
        <dbReference type="Pfam" id="PF16509"/>
    </source>
</evidence>
<keyword evidence="4" id="KW-0238">DNA-binding</keyword>
<keyword evidence="5" id="KW-1185">Reference proteome</keyword>
<dbReference type="Proteomes" id="UP001371218">
    <property type="component" value="Unassembled WGS sequence"/>
</dbReference>
<evidence type="ECO:0000256" key="1">
    <source>
        <dbReference type="ARBA" id="ARBA00023015"/>
    </source>
</evidence>
<keyword evidence="2" id="KW-0804">Transcription</keyword>
<dbReference type="Pfam" id="PF16509">
    <property type="entry name" value="KORA"/>
    <property type="match status" value="1"/>
</dbReference>
<proteinExistence type="predicted"/>
<comment type="caution">
    <text evidence="4">The sequence shown here is derived from an EMBL/GenBank/DDBJ whole genome shotgun (WGS) entry which is preliminary data.</text>
</comment>
<evidence type="ECO:0000313" key="5">
    <source>
        <dbReference type="Proteomes" id="UP001371218"/>
    </source>
</evidence>
<dbReference type="EMBL" id="JBBUTG010000026">
    <property type="protein sequence ID" value="MEK8034233.1"/>
    <property type="molecule type" value="Genomic_DNA"/>
</dbReference>